<dbReference type="OrthoDB" id="9810648at2"/>
<dbReference type="Gene3D" id="3.20.20.70">
    <property type="entry name" value="Aldolase class I"/>
    <property type="match status" value="1"/>
</dbReference>
<dbReference type="SUPFAM" id="SSF55811">
    <property type="entry name" value="Nudix"/>
    <property type="match status" value="1"/>
</dbReference>
<dbReference type="GO" id="GO:0044716">
    <property type="term" value="F:8-oxo-GDP phosphatase activity"/>
    <property type="evidence" value="ECO:0007669"/>
    <property type="project" value="TreeGrafter"/>
</dbReference>
<dbReference type="AlphaFoldDB" id="A0A2N4UBK1"/>
<keyword evidence="5" id="KW-0479">Metal-binding</keyword>
<evidence type="ECO:0000256" key="5">
    <source>
        <dbReference type="ARBA" id="ARBA00022723"/>
    </source>
</evidence>
<dbReference type="PANTHER" id="PTHR47707:SF1">
    <property type="entry name" value="NUDIX HYDROLASE FAMILY PROTEIN"/>
    <property type="match status" value="1"/>
</dbReference>
<evidence type="ECO:0000256" key="13">
    <source>
        <dbReference type="ARBA" id="ARBA00040794"/>
    </source>
</evidence>
<evidence type="ECO:0000313" key="19">
    <source>
        <dbReference type="EMBL" id="PLC52399.1"/>
    </source>
</evidence>
<keyword evidence="9" id="KW-0234">DNA repair</keyword>
<dbReference type="PROSITE" id="PS51462">
    <property type="entry name" value="NUDIX"/>
    <property type="match status" value="1"/>
</dbReference>
<comment type="similarity">
    <text evidence="2 17">Belongs to the Nudix hydrolase family.</text>
</comment>
<dbReference type="EC" id="3.6.1.55" evidence="12"/>
<protein>
    <recommendedName>
        <fullName evidence="13">8-oxo-dGTP diphosphatase</fullName>
        <ecNumber evidence="12">3.6.1.55</ecNumber>
    </recommendedName>
    <alternativeName>
        <fullName evidence="16">7,8-dihydro-8-oxoguanine-triphosphatase</fullName>
    </alternativeName>
    <alternativeName>
        <fullName evidence="15">Mutator protein MutT</fullName>
    </alternativeName>
    <alternativeName>
        <fullName evidence="14">dGTP pyrophosphohydrolase</fullName>
    </alternativeName>
</protein>
<keyword evidence="3" id="KW-0515">Mutator protein</keyword>
<dbReference type="InterPro" id="IPR015797">
    <property type="entry name" value="NUDIX_hydrolase-like_dom_sf"/>
</dbReference>
<evidence type="ECO:0000256" key="1">
    <source>
        <dbReference type="ARBA" id="ARBA00001946"/>
    </source>
</evidence>
<evidence type="ECO:0000256" key="7">
    <source>
        <dbReference type="ARBA" id="ARBA00022801"/>
    </source>
</evidence>
<evidence type="ECO:0000313" key="20">
    <source>
        <dbReference type="Proteomes" id="UP000234328"/>
    </source>
</evidence>
<dbReference type="NCBIfam" id="NF006530">
    <property type="entry name" value="PRK08999.1"/>
    <property type="match status" value="1"/>
</dbReference>
<keyword evidence="6" id="KW-0227">DNA damage</keyword>
<gene>
    <name evidence="19" type="ORF">CR155_18010</name>
</gene>
<keyword evidence="20" id="KW-1185">Reference proteome</keyword>
<dbReference type="CDD" id="cd03425">
    <property type="entry name" value="NUDIX_MutT_NudA_like"/>
    <property type="match status" value="1"/>
</dbReference>
<dbReference type="Pfam" id="PF00293">
    <property type="entry name" value="NUDIX"/>
    <property type="match status" value="1"/>
</dbReference>
<evidence type="ECO:0000256" key="9">
    <source>
        <dbReference type="ARBA" id="ARBA00023204"/>
    </source>
</evidence>
<dbReference type="EMBL" id="PDNV01000013">
    <property type="protein sequence ID" value="PLC52399.1"/>
    <property type="molecule type" value="Genomic_DNA"/>
</dbReference>
<dbReference type="GO" id="GO:0044715">
    <property type="term" value="F:8-oxo-dGDP phosphatase activity"/>
    <property type="evidence" value="ECO:0007669"/>
    <property type="project" value="TreeGrafter"/>
</dbReference>
<reference evidence="19 20" key="1">
    <citation type="submission" date="2017-10" db="EMBL/GenBank/DDBJ databases">
        <title>Two draft genome sequences of Pusillimonas sp. strains isolated from a nitrate- and radionuclide-contaminated groundwater in Russia.</title>
        <authorList>
            <person name="Grouzdev D.S."/>
            <person name="Tourova T.P."/>
            <person name="Goeva M.A."/>
            <person name="Babich T.L."/>
            <person name="Sokolova D.S."/>
            <person name="Abdullin R."/>
            <person name="Poltaraus A.B."/>
            <person name="Toshchakov S.V."/>
            <person name="Nazina T.N."/>
        </authorList>
    </citation>
    <scope>NUCLEOTIDE SEQUENCE [LARGE SCALE GENOMIC DNA]</scope>
    <source>
        <strain evidence="19 20">JR1/69-2-13</strain>
    </source>
</reference>
<dbReference type="InterPro" id="IPR047127">
    <property type="entry name" value="MutT-like"/>
</dbReference>
<evidence type="ECO:0000256" key="10">
    <source>
        <dbReference type="ARBA" id="ARBA00035861"/>
    </source>
</evidence>
<organism evidence="19 20">
    <name type="scientific">Pollutimonas nitritireducens</name>
    <dbReference type="NCBI Taxonomy" id="2045209"/>
    <lineage>
        <taxon>Bacteria</taxon>
        <taxon>Pseudomonadati</taxon>
        <taxon>Pseudomonadota</taxon>
        <taxon>Betaproteobacteria</taxon>
        <taxon>Burkholderiales</taxon>
        <taxon>Alcaligenaceae</taxon>
        <taxon>Pollutimonas</taxon>
    </lineage>
</organism>
<sequence>MLDAARLASTPYSKPFIDVAAGLITRPDGSLLLAERPAGKPWAGWWELPGGKIEAGESVLEALARELKEELGIDVNESTPWVTYTHEYPKTIVRLSFCRVTGWTGEPAGIEGQRLAWVDPRQSLRIGPLLPATEPPLRWLRLPDQYLLTSIGDYTGLDPFLEKLETALHKGVKLVQFREPAWAVAGSPDDVYTAFLQVAQRCHDAGARCLVNSCHPEEWWRQADGVHFRTDDAGSAAAQAYASAKNASTAKPSDQTAAPANTSTSSVYLIGVSAHTASDLAAAQALDADFVVLGHVLATPSHPDAAGMGWERFSDLAAQAGRPVFAIGGQSPRTITTARQYGAHGIAGIRFPVE</sequence>
<dbReference type="RefSeq" id="WP_102071418.1">
    <property type="nucleotide sequence ID" value="NZ_PDNV01000013.1"/>
</dbReference>
<comment type="caution">
    <text evidence="19">The sequence shown here is derived from an EMBL/GenBank/DDBJ whole genome shotgun (WGS) entry which is preliminary data.</text>
</comment>
<proteinExistence type="inferred from homology"/>
<dbReference type="PROSITE" id="PS00893">
    <property type="entry name" value="NUDIX_BOX"/>
    <property type="match status" value="1"/>
</dbReference>
<dbReference type="InterPro" id="IPR013785">
    <property type="entry name" value="Aldolase_TIM"/>
</dbReference>
<evidence type="ECO:0000259" key="18">
    <source>
        <dbReference type="PROSITE" id="PS51462"/>
    </source>
</evidence>
<dbReference type="SUPFAM" id="SSF51391">
    <property type="entry name" value="Thiamin phosphate synthase"/>
    <property type="match status" value="1"/>
</dbReference>
<dbReference type="Gene3D" id="3.90.79.10">
    <property type="entry name" value="Nucleoside Triphosphate Pyrophosphohydrolase"/>
    <property type="match status" value="1"/>
</dbReference>
<name>A0A2N4UBK1_9BURK</name>
<evidence type="ECO:0000256" key="16">
    <source>
        <dbReference type="ARBA" id="ARBA00042798"/>
    </source>
</evidence>
<keyword evidence="7 17" id="KW-0378">Hydrolase</keyword>
<evidence type="ECO:0000256" key="11">
    <source>
        <dbReference type="ARBA" id="ARBA00036904"/>
    </source>
</evidence>
<evidence type="ECO:0000256" key="12">
    <source>
        <dbReference type="ARBA" id="ARBA00038905"/>
    </source>
</evidence>
<evidence type="ECO:0000256" key="15">
    <source>
        <dbReference type="ARBA" id="ARBA00041979"/>
    </source>
</evidence>
<evidence type="ECO:0000256" key="17">
    <source>
        <dbReference type="RuleBase" id="RU003476"/>
    </source>
</evidence>
<dbReference type="InterPro" id="IPR020084">
    <property type="entry name" value="NUDIX_hydrolase_CS"/>
</dbReference>
<dbReference type="InterPro" id="IPR022998">
    <property type="entry name" value="ThiamineP_synth_TenI"/>
</dbReference>
<dbReference type="GO" id="GO:0009228">
    <property type="term" value="P:thiamine biosynthetic process"/>
    <property type="evidence" value="ECO:0007669"/>
    <property type="project" value="UniProtKB-KW"/>
</dbReference>
<dbReference type="GO" id="GO:0006260">
    <property type="term" value="P:DNA replication"/>
    <property type="evidence" value="ECO:0007669"/>
    <property type="project" value="UniProtKB-KW"/>
</dbReference>
<comment type="catalytic activity">
    <reaction evidence="10">
        <text>8-oxo-dGTP + H2O = 8-oxo-dGMP + diphosphate + H(+)</text>
        <dbReference type="Rhea" id="RHEA:31575"/>
        <dbReference type="ChEBI" id="CHEBI:15377"/>
        <dbReference type="ChEBI" id="CHEBI:15378"/>
        <dbReference type="ChEBI" id="CHEBI:33019"/>
        <dbReference type="ChEBI" id="CHEBI:63224"/>
        <dbReference type="ChEBI" id="CHEBI:77896"/>
        <dbReference type="EC" id="3.6.1.55"/>
    </reaction>
</comment>
<evidence type="ECO:0000256" key="2">
    <source>
        <dbReference type="ARBA" id="ARBA00005582"/>
    </source>
</evidence>
<keyword evidence="4" id="KW-0235">DNA replication</keyword>
<comment type="catalytic activity">
    <reaction evidence="11">
        <text>8-oxo-GTP + H2O = 8-oxo-GMP + diphosphate + H(+)</text>
        <dbReference type="Rhea" id="RHEA:67616"/>
        <dbReference type="ChEBI" id="CHEBI:15377"/>
        <dbReference type="ChEBI" id="CHEBI:15378"/>
        <dbReference type="ChEBI" id="CHEBI:33019"/>
        <dbReference type="ChEBI" id="CHEBI:143553"/>
        <dbReference type="ChEBI" id="CHEBI:145694"/>
    </reaction>
</comment>
<evidence type="ECO:0000256" key="8">
    <source>
        <dbReference type="ARBA" id="ARBA00022842"/>
    </source>
</evidence>
<evidence type="ECO:0000256" key="14">
    <source>
        <dbReference type="ARBA" id="ARBA00041592"/>
    </source>
</evidence>
<dbReference type="Proteomes" id="UP000234328">
    <property type="component" value="Unassembled WGS sequence"/>
</dbReference>
<dbReference type="PRINTS" id="PR00502">
    <property type="entry name" value="NUDIXFAMILY"/>
</dbReference>
<comment type="cofactor">
    <cofactor evidence="1">
        <name>Mg(2+)</name>
        <dbReference type="ChEBI" id="CHEBI:18420"/>
    </cofactor>
</comment>
<dbReference type="InterPro" id="IPR000086">
    <property type="entry name" value="NUDIX_hydrolase_dom"/>
</dbReference>
<dbReference type="GO" id="GO:0008413">
    <property type="term" value="F:8-oxo-7,8-dihydroguanosine triphosphate pyrophosphatase activity"/>
    <property type="evidence" value="ECO:0007669"/>
    <property type="project" value="TreeGrafter"/>
</dbReference>
<dbReference type="InterPro" id="IPR036206">
    <property type="entry name" value="ThiamineP_synth_sf"/>
</dbReference>
<keyword evidence="8" id="KW-0460">Magnesium</keyword>
<dbReference type="GO" id="GO:0006281">
    <property type="term" value="P:DNA repair"/>
    <property type="evidence" value="ECO:0007669"/>
    <property type="project" value="UniProtKB-KW"/>
</dbReference>
<evidence type="ECO:0000256" key="6">
    <source>
        <dbReference type="ARBA" id="ARBA00022763"/>
    </source>
</evidence>
<evidence type="ECO:0000256" key="3">
    <source>
        <dbReference type="ARBA" id="ARBA00022457"/>
    </source>
</evidence>
<feature type="domain" description="Nudix hydrolase" evidence="18">
    <location>
        <begin position="15"/>
        <end position="142"/>
    </location>
</feature>
<dbReference type="InterPro" id="IPR020476">
    <property type="entry name" value="Nudix_hydrolase"/>
</dbReference>
<dbReference type="CDD" id="cd00564">
    <property type="entry name" value="TMP_TenI"/>
    <property type="match status" value="1"/>
</dbReference>
<dbReference type="GO" id="GO:0035539">
    <property type="term" value="F:8-oxo-7,8-dihydrodeoxyguanosine triphosphate pyrophosphatase activity"/>
    <property type="evidence" value="ECO:0007669"/>
    <property type="project" value="UniProtKB-EC"/>
</dbReference>
<dbReference type="PANTHER" id="PTHR47707">
    <property type="entry name" value="8-OXO-DGTP DIPHOSPHATASE"/>
    <property type="match status" value="1"/>
</dbReference>
<dbReference type="Pfam" id="PF02581">
    <property type="entry name" value="TMP-TENI"/>
    <property type="match status" value="2"/>
</dbReference>
<evidence type="ECO:0000256" key="4">
    <source>
        <dbReference type="ARBA" id="ARBA00022705"/>
    </source>
</evidence>
<dbReference type="GO" id="GO:0046872">
    <property type="term" value="F:metal ion binding"/>
    <property type="evidence" value="ECO:0007669"/>
    <property type="project" value="UniProtKB-KW"/>
</dbReference>
<accession>A0A2N4UBK1</accession>